<dbReference type="Ensembl" id="ENSPSTT00000010614.1">
    <property type="protein sequence ID" value="ENSPSTP00000010112.1"/>
    <property type="gene ID" value="ENSPSTG00000007144.1"/>
</dbReference>
<comment type="similarity">
    <text evidence="1">Belongs to the NDUFAF4 family.</text>
</comment>
<dbReference type="PANTHER" id="PTHR13338">
    <property type="entry name" value="UPF0240 PROTEIN"/>
    <property type="match status" value="1"/>
</dbReference>
<evidence type="ECO:0000256" key="3">
    <source>
        <dbReference type="ARBA" id="ARBA00021777"/>
    </source>
</evidence>
<dbReference type="Proteomes" id="UP000694428">
    <property type="component" value="Unplaced"/>
</dbReference>
<evidence type="ECO:0000256" key="2">
    <source>
        <dbReference type="ARBA" id="ARBA00011265"/>
    </source>
</evidence>
<reference evidence="5" key="2">
    <citation type="submission" date="2025-09" db="UniProtKB">
        <authorList>
            <consortium name="Ensembl"/>
        </authorList>
    </citation>
    <scope>IDENTIFICATION</scope>
</reference>
<evidence type="ECO:0000256" key="4">
    <source>
        <dbReference type="SAM" id="MobiDB-lite"/>
    </source>
</evidence>
<evidence type="ECO:0000313" key="6">
    <source>
        <dbReference type="Proteomes" id="UP000694428"/>
    </source>
</evidence>
<dbReference type="GO" id="GO:0032981">
    <property type="term" value="P:mitochondrial respiratory chain complex I assembly"/>
    <property type="evidence" value="ECO:0007669"/>
    <property type="project" value="InterPro"/>
</dbReference>
<dbReference type="AlphaFoldDB" id="A0A8C9F3M1"/>
<accession>A0A8C9F3M1</accession>
<dbReference type="InterPro" id="IPR009622">
    <property type="entry name" value="NDUFAF4"/>
</dbReference>
<feature type="region of interest" description="Disordered" evidence="4">
    <location>
        <begin position="19"/>
        <end position="43"/>
    </location>
</feature>
<dbReference type="GO" id="GO:0005739">
    <property type="term" value="C:mitochondrion"/>
    <property type="evidence" value="ECO:0007669"/>
    <property type="project" value="TreeGrafter"/>
</dbReference>
<organism evidence="5 6">
    <name type="scientific">Pavo cristatus</name>
    <name type="common">Indian peafowl</name>
    <name type="synonym">Blue peafowl</name>
    <dbReference type="NCBI Taxonomy" id="9049"/>
    <lineage>
        <taxon>Eukaryota</taxon>
        <taxon>Metazoa</taxon>
        <taxon>Chordata</taxon>
        <taxon>Craniata</taxon>
        <taxon>Vertebrata</taxon>
        <taxon>Euteleostomi</taxon>
        <taxon>Archelosauria</taxon>
        <taxon>Archosauria</taxon>
        <taxon>Dinosauria</taxon>
        <taxon>Saurischia</taxon>
        <taxon>Theropoda</taxon>
        <taxon>Coelurosauria</taxon>
        <taxon>Aves</taxon>
        <taxon>Neognathae</taxon>
        <taxon>Galloanserae</taxon>
        <taxon>Galliformes</taxon>
        <taxon>Phasianidae</taxon>
        <taxon>Phasianinae</taxon>
        <taxon>Pavo</taxon>
    </lineage>
</organism>
<evidence type="ECO:0000256" key="1">
    <source>
        <dbReference type="ARBA" id="ARBA00010698"/>
    </source>
</evidence>
<reference evidence="5" key="1">
    <citation type="submission" date="2025-08" db="UniProtKB">
        <authorList>
            <consortium name="Ensembl"/>
        </authorList>
    </citation>
    <scope>IDENTIFICATION</scope>
</reference>
<comment type="subunit">
    <text evidence="2">Binds calmodulin. Interacts with NDUFAF3.</text>
</comment>
<evidence type="ECO:0000313" key="5">
    <source>
        <dbReference type="Ensembl" id="ENSPSTP00000010112.1"/>
    </source>
</evidence>
<sequence length="169" mass="19303">MGGRLTRVFRTFNVESRARREISKEKPTPAPRHPTSRLDELTDRPEIQQEIYRKDNRLLTLLKDVYVESRDPPAQVSASLSVGGICASALLFSNPIGTDCDHATYMLRVLHFNMAVIFFCSSPKFLFLLPQMQKGSWPTPLKDTVCQRCPIWLLEEKKLGLMLRHGCGR</sequence>
<protein>
    <recommendedName>
        <fullName evidence="3">NADH dehydrogenase [ubiquinone] 1 alpha subcomplex assembly factor 4</fullName>
    </recommendedName>
</protein>
<proteinExistence type="inferred from homology"/>
<keyword evidence="6" id="KW-1185">Reference proteome</keyword>
<dbReference type="Pfam" id="PF06784">
    <property type="entry name" value="UPF0240"/>
    <property type="match status" value="1"/>
</dbReference>
<dbReference type="PANTHER" id="PTHR13338:SF4">
    <property type="entry name" value="NADH DEHYDROGENASE [UBIQUINONE] 1 ALPHA SUBCOMPLEX ASSEMBLY FACTOR 4"/>
    <property type="match status" value="1"/>
</dbReference>
<name>A0A8C9F3M1_PAVCR</name>